<gene>
    <name evidence="2" type="ORF">OJAV_G00117550</name>
</gene>
<accession>A0A3S2MS31</accession>
<evidence type="ECO:0000313" key="2">
    <source>
        <dbReference type="EMBL" id="RVE65567.1"/>
    </source>
</evidence>
<organism evidence="2 3">
    <name type="scientific">Oryzias javanicus</name>
    <name type="common">Javanese ricefish</name>
    <name type="synonym">Aplocheilus javanicus</name>
    <dbReference type="NCBI Taxonomy" id="123683"/>
    <lineage>
        <taxon>Eukaryota</taxon>
        <taxon>Metazoa</taxon>
        <taxon>Chordata</taxon>
        <taxon>Craniata</taxon>
        <taxon>Vertebrata</taxon>
        <taxon>Euteleostomi</taxon>
        <taxon>Actinopterygii</taxon>
        <taxon>Neopterygii</taxon>
        <taxon>Teleostei</taxon>
        <taxon>Neoteleostei</taxon>
        <taxon>Acanthomorphata</taxon>
        <taxon>Ovalentaria</taxon>
        <taxon>Atherinomorphae</taxon>
        <taxon>Beloniformes</taxon>
        <taxon>Adrianichthyidae</taxon>
        <taxon>Oryziinae</taxon>
        <taxon>Oryzias</taxon>
    </lineage>
</organism>
<reference evidence="2 3" key="1">
    <citation type="submission" date="2018-11" db="EMBL/GenBank/DDBJ databases">
        <authorList>
            <person name="Lopez-Roques C."/>
            <person name="Donnadieu C."/>
            <person name="Bouchez O."/>
            <person name="Klopp C."/>
            <person name="Cabau C."/>
            <person name="Zahm M."/>
        </authorList>
    </citation>
    <scope>NUCLEOTIDE SEQUENCE [LARGE SCALE GENOMIC DNA]</scope>
    <source>
        <strain evidence="2">RS831</strain>
        <tissue evidence="2">Whole body</tissue>
    </source>
</reference>
<feature type="region of interest" description="Disordered" evidence="1">
    <location>
        <begin position="1"/>
        <end position="145"/>
    </location>
</feature>
<dbReference type="Proteomes" id="UP000283210">
    <property type="component" value="Chromosome 12"/>
</dbReference>
<name>A0A3S2MS31_ORYJA</name>
<sequence length="145" mass="16126">MEPGPHPPAGLLTVPAVSPSRPPLSRLSRGQHRGWRGDGARTTEKLTRPKRRLPELVPHLDSSRAMATEPPSPATPTRQQAPRRLQKTKVKLNNNDQQEVAGRRIRLEGQSWGPITGPAPQGDPAPNRGEPIRGGLWFRRRCTRR</sequence>
<dbReference type="EMBL" id="CM012448">
    <property type="protein sequence ID" value="RVE65567.1"/>
    <property type="molecule type" value="Genomic_DNA"/>
</dbReference>
<feature type="compositionally biased region" description="Basic and acidic residues" evidence="1">
    <location>
        <begin position="35"/>
        <end position="47"/>
    </location>
</feature>
<protein>
    <submittedName>
        <fullName evidence="2">Uncharacterized protein</fullName>
    </submittedName>
</protein>
<keyword evidence="3" id="KW-1185">Reference proteome</keyword>
<proteinExistence type="predicted"/>
<dbReference type="AlphaFoldDB" id="A0A3S2MS31"/>
<reference evidence="2 3" key="2">
    <citation type="submission" date="2019-01" db="EMBL/GenBank/DDBJ databases">
        <title>A chromosome length genome reference of the Java medaka (oryzias javanicus).</title>
        <authorList>
            <person name="Herpin A."/>
            <person name="Takehana Y."/>
            <person name="Naruse K."/>
            <person name="Ansai S."/>
            <person name="Kawaguchi M."/>
        </authorList>
    </citation>
    <scope>NUCLEOTIDE SEQUENCE [LARGE SCALE GENOMIC DNA]</scope>
    <source>
        <strain evidence="2">RS831</strain>
        <tissue evidence="2">Whole body</tissue>
    </source>
</reference>
<evidence type="ECO:0000256" key="1">
    <source>
        <dbReference type="SAM" id="MobiDB-lite"/>
    </source>
</evidence>
<evidence type="ECO:0000313" key="3">
    <source>
        <dbReference type="Proteomes" id="UP000283210"/>
    </source>
</evidence>